<dbReference type="KEGG" id="agi:FSB73_00435"/>
<evidence type="ECO:0000256" key="9">
    <source>
        <dbReference type="RuleBase" id="RU003357"/>
    </source>
</evidence>
<evidence type="ECO:0000256" key="7">
    <source>
        <dbReference type="ARBA" id="ARBA00023237"/>
    </source>
</evidence>
<evidence type="ECO:0000256" key="4">
    <source>
        <dbReference type="ARBA" id="ARBA00022692"/>
    </source>
</evidence>
<sequence>MIKKIKNVKQFKFLICLLPGILIAIAGYSQQKTYSGTVRNNDGLPLRGVSVLLKNTKTGTMSNDNGHFSLKASSGNSLEFSMIGYMPKVELLGEDSIVNVVLAATSDSSLNDVVVIGYGTSTKRDLTGSISHLDKKVLDTKVATSFVDFLKGTIPGVNVSINNNAAGGGSLQVRGPASLTASTTPLIILDGVTFNGNLNDINPNDIASIDVLKDASSTAIYGAKGSAGVIAVTTKRGTSEIPKVEFSSKLGVAKMLGLPPSPTPAQYIQRRSDYFKTIDYFNPASSQKGKGYYDNPNNLPDGVTKEQWSTYDGEFDGDYIETWLSRLQLSDIEIKNYEAGKAVDWRDAVYQTGFRQDHDVAVSGRSKSTSYYTSIGYTNNKGFIVGDDFKSVHARINLESNVTKWLQIGTTTQFADRTDNTLTVNEGNADVMSPYGNMYNDDGSLAIYPTGDARIANPLYASTVNSYFYKVQTLNATLYGKLTLPYGITFRTNWNNRYGWMKTYNYTSDKNAGVPTGGKASRNEYSDYEWSVENILNWDYRFNKIHHIELTAVAGEEQFNTYNTIASNEGFLPNGNLIYHQLNTGINPLTNSDDQVQTGTSLLGRVNYSFKDRYLLTASIRRDGFSAFGQNNPYGTYPAFAAAWRISQENFMKGSIFNDLKLRASWGTSGNRDIGRYAALGTLAILDNIEGGENVKGVYQTRLANENIKWETTHATDIGIDFGLWNNRLSGTIDGYYNKTTDLVLNRLLPGFTGYTSVLANLGQVDNKGLEISLTSLNINIPDKVVWSTSLIFSMNRNDIVHLYGTTDTTTGKEADDISNGWYIGHGLDDIRDYKVTGIWQLGEEDDAKVYGKQPGDPKALDVNKDGVVNNDDKVWLGSSVPRYRASLRSDLQLFKNFDFSFVIRGEFDYWGRNNMRRNEDNRYFQSSNSIWNDYWTPTNPSNTYGRLASNSSNPSVYFYEKRDFLRMQNASLTYNFPEKILRKYSIPALRVMASVDNVFVITKWKYYDPETMSRVPRIYTLGVYVTL</sequence>
<keyword evidence="3 8" id="KW-1134">Transmembrane beta strand</keyword>
<dbReference type="AlphaFoldDB" id="A0A5B8VRT5"/>
<dbReference type="SUPFAM" id="SSF56935">
    <property type="entry name" value="Porins"/>
    <property type="match status" value="1"/>
</dbReference>
<feature type="domain" description="TonB-dependent receptor plug" evidence="11">
    <location>
        <begin position="123"/>
        <end position="229"/>
    </location>
</feature>
<evidence type="ECO:0000313" key="12">
    <source>
        <dbReference type="EMBL" id="QEC74139.1"/>
    </source>
</evidence>
<evidence type="ECO:0000256" key="8">
    <source>
        <dbReference type="PROSITE-ProRule" id="PRU01360"/>
    </source>
</evidence>
<dbReference type="Pfam" id="PF00593">
    <property type="entry name" value="TonB_dep_Rec_b-barrel"/>
    <property type="match status" value="1"/>
</dbReference>
<evidence type="ECO:0000259" key="10">
    <source>
        <dbReference type="Pfam" id="PF00593"/>
    </source>
</evidence>
<keyword evidence="2 8" id="KW-0813">Transport</keyword>
<proteinExistence type="inferred from homology"/>
<dbReference type="NCBIfam" id="TIGR04056">
    <property type="entry name" value="OMP_RagA_SusC"/>
    <property type="match status" value="1"/>
</dbReference>
<organism evidence="12 13">
    <name type="scientific">Arachidicoccus ginsenosidivorans</name>
    <dbReference type="NCBI Taxonomy" id="496057"/>
    <lineage>
        <taxon>Bacteria</taxon>
        <taxon>Pseudomonadati</taxon>
        <taxon>Bacteroidota</taxon>
        <taxon>Chitinophagia</taxon>
        <taxon>Chitinophagales</taxon>
        <taxon>Chitinophagaceae</taxon>
        <taxon>Arachidicoccus</taxon>
    </lineage>
</organism>
<keyword evidence="13" id="KW-1185">Reference proteome</keyword>
<dbReference type="Pfam" id="PF07715">
    <property type="entry name" value="Plug"/>
    <property type="match status" value="1"/>
</dbReference>
<gene>
    <name evidence="12" type="ORF">FSB73_00435</name>
</gene>
<dbReference type="InterPro" id="IPR037066">
    <property type="entry name" value="Plug_dom_sf"/>
</dbReference>
<dbReference type="InterPro" id="IPR012910">
    <property type="entry name" value="Plug_dom"/>
</dbReference>
<evidence type="ECO:0000256" key="6">
    <source>
        <dbReference type="ARBA" id="ARBA00023136"/>
    </source>
</evidence>
<dbReference type="InterPro" id="IPR008969">
    <property type="entry name" value="CarboxyPept-like_regulatory"/>
</dbReference>
<reference evidence="12 13" key="1">
    <citation type="journal article" date="2017" name="Int. J. Syst. Evol. Microbiol.">
        <title>Arachidicoccus ginsenosidivorans sp. nov., with ginsenoside-converting activity isolated from ginseng cultivating soil.</title>
        <authorList>
            <person name="Siddiqi M.Z."/>
            <person name="Aslam Z."/>
            <person name="Im W.T."/>
        </authorList>
    </citation>
    <scope>NUCLEOTIDE SEQUENCE [LARGE SCALE GENOMIC DNA]</scope>
    <source>
        <strain evidence="12 13">Gsoil 809</strain>
    </source>
</reference>
<dbReference type="InterPro" id="IPR000531">
    <property type="entry name" value="Beta-barrel_TonB"/>
</dbReference>
<evidence type="ECO:0000259" key="11">
    <source>
        <dbReference type="Pfam" id="PF07715"/>
    </source>
</evidence>
<dbReference type="Gene3D" id="2.170.130.10">
    <property type="entry name" value="TonB-dependent receptor, plug domain"/>
    <property type="match status" value="1"/>
</dbReference>
<dbReference type="PROSITE" id="PS52016">
    <property type="entry name" value="TONB_DEPENDENT_REC_3"/>
    <property type="match status" value="1"/>
</dbReference>
<evidence type="ECO:0000256" key="2">
    <source>
        <dbReference type="ARBA" id="ARBA00022448"/>
    </source>
</evidence>
<keyword evidence="6 8" id="KW-0472">Membrane</keyword>
<keyword evidence="7 8" id="KW-0998">Cell outer membrane</keyword>
<evidence type="ECO:0000256" key="1">
    <source>
        <dbReference type="ARBA" id="ARBA00004571"/>
    </source>
</evidence>
<dbReference type="NCBIfam" id="TIGR04057">
    <property type="entry name" value="SusC_RagA_signa"/>
    <property type="match status" value="1"/>
</dbReference>
<evidence type="ECO:0000256" key="3">
    <source>
        <dbReference type="ARBA" id="ARBA00022452"/>
    </source>
</evidence>
<accession>A0A5B8VRT5</accession>
<dbReference type="InterPro" id="IPR023997">
    <property type="entry name" value="TonB-dep_OMP_SusC/RagA_CS"/>
</dbReference>
<dbReference type="OrthoDB" id="9768177at2"/>
<comment type="similarity">
    <text evidence="8 9">Belongs to the TonB-dependent receptor family.</text>
</comment>
<dbReference type="Pfam" id="PF13715">
    <property type="entry name" value="CarbopepD_reg_2"/>
    <property type="match status" value="1"/>
</dbReference>
<dbReference type="Proteomes" id="UP000321291">
    <property type="component" value="Chromosome"/>
</dbReference>
<dbReference type="InterPro" id="IPR039426">
    <property type="entry name" value="TonB-dep_rcpt-like"/>
</dbReference>
<dbReference type="InterPro" id="IPR023996">
    <property type="entry name" value="TonB-dep_OMP_SusC/RagA"/>
</dbReference>
<dbReference type="InterPro" id="IPR036942">
    <property type="entry name" value="Beta-barrel_TonB_sf"/>
</dbReference>
<dbReference type="EMBL" id="CP042434">
    <property type="protein sequence ID" value="QEC74139.1"/>
    <property type="molecule type" value="Genomic_DNA"/>
</dbReference>
<evidence type="ECO:0000313" key="13">
    <source>
        <dbReference type="Proteomes" id="UP000321291"/>
    </source>
</evidence>
<keyword evidence="4 8" id="KW-0812">Transmembrane</keyword>
<protein>
    <submittedName>
        <fullName evidence="12">SusC/RagA family TonB-linked outer membrane protein</fullName>
    </submittedName>
</protein>
<dbReference type="GO" id="GO:0009279">
    <property type="term" value="C:cell outer membrane"/>
    <property type="evidence" value="ECO:0007669"/>
    <property type="project" value="UniProtKB-SubCell"/>
</dbReference>
<feature type="domain" description="TonB-dependent receptor-like beta-barrel" evidence="10">
    <location>
        <begin position="428"/>
        <end position="999"/>
    </location>
</feature>
<dbReference type="Gene3D" id="2.40.170.20">
    <property type="entry name" value="TonB-dependent receptor, beta-barrel domain"/>
    <property type="match status" value="1"/>
</dbReference>
<evidence type="ECO:0000256" key="5">
    <source>
        <dbReference type="ARBA" id="ARBA00023077"/>
    </source>
</evidence>
<keyword evidence="5 9" id="KW-0798">TonB box</keyword>
<name>A0A5B8VRT5_9BACT</name>
<comment type="subcellular location">
    <subcellularLocation>
        <location evidence="1 8">Cell outer membrane</location>
        <topology evidence="1 8">Multi-pass membrane protein</topology>
    </subcellularLocation>
</comment>
<dbReference type="SUPFAM" id="SSF49464">
    <property type="entry name" value="Carboxypeptidase regulatory domain-like"/>
    <property type="match status" value="1"/>
</dbReference>